<keyword evidence="1" id="KW-0229">DNA integration</keyword>
<evidence type="ECO:0000256" key="3">
    <source>
        <dbReference type="ARBA" id="ARBA00023172"/>
    </source>
</evidence>
<proteinExistence type="predicted"/>
<dbReference type="Pfam" id="PF00239">
    <property type="entry name" value="Resolvase"/>
    <property type="match status" value="1"/>
</dbReference>
<dbReference type="InterPro" id="IPR050639">
    <property type="entry name" value="SSR_resolvase"/>
</dbReference>
<dbReference type="PANTHER" id="PTHR30461:SF2">
    <property type="entry name" value="SERINE RECOMBINASE PINE-RELATED"/>
    <property type="match status" value="1"/>
</dbReference>
<name>A0A4Q2R4T9_9HYPH</name>
<comment type="caution">
    <text evidence="7">The sequence shown here is derived from an EMBL/GenBank/DDBJ whole genome shotgun (WGS) entry which is preliminary data.</text>
</comment>
<dbReference type="CDD" id="cd00338">
    <property type="entry name" value="Ser_Recombinase"/>
    <property type="match status" value="1"/>
</dbReference>
<evidence type="ECO:0000313" key="8">
    <source>
        <dbReference type="Proteomes" id="UP000289411"/>
    </source>
</evidence>
<keyword evidence="8" id="KW-1185">Reference proteome</keyword>
<dbReference type="SUPFAM" id="SSF53041">
    <property type="entry name" value="Resolvase-like"/>
    <property type="match status" value="1"/>
</dbReference>
<evidence type="ECO:0000256" key="2">
    <source>
        <dbReference type="ARBA" id="ARBA00023125"/>
    </source>
</evidence>
<evidence type="ECO:0000313" key="7">
    <source>
        <dbReference type="EMBL" id="RYB01332.1"/>
    </source>
</evidence>
<dbReference type="SMART" id="SM00857">
    <property type="entry name" value="Resolvase"/>
    <property type="match status" value="1"/>
</dbReference>
<dbReference type="OrthoDB" id="2290206at2"/>
<sequence length="233" mass="24367">MQTGPFVSYCRVSTARQGRSGLGLDAQRAAVAGYLNGGAWRLVGEFVEVESGRNADRPELAKALACARLHRAPLVVAKVDRLTRSLAFLSKLLEAGVDVRFCDLPQIEGPTGRFMLQQMAAVAELEAGMIGDRTRKALAAAKARGVKLGGTRPGVEMTAATRAMGTVAKTAQAKARAADLGPTLTSLQASGITSLGGLAQALNERGIPAARGGTWSPMQVSRALKMISEHISA</sequence>
<dbReference type="RefSeq" id="WP_129222274.1">
    <property type="nucleotide sequence ID" value="NZ_QYBC01000047.1"/>
</dbReference>
<keyword evidence="3" id="KW-0233">DNA recombination</keyword>
<protein>
    <submittedName>
        <fullName evidence="7">Recombinase family protein</fullName>
    </submittedName>
</protein>
<dbReference type="EMBL" id="QYBC01000047">
    <property type="protein sequence ID" value="RYB01332.1"/>
    <property type="molecule type" value="Genomic_DNA"/>
</dbReference>
<feature type="active site" description="O-(5'-phospho-DNA)-serine intermediate" evidence="4 5">
    <location>
        <position position="13"/>
    </location>
</feature>
<reference evidence="7 8" key="1">
    <citation type="submission" date="2018-09" db="EMBL/GenBank/DDBJ databases">
        <authorList>
            <person name="Grouzdev D.S."/>
            <person name="Krutkina M.S."/>
        </authorList>
    </citation>
    <scope>NUCLEOTIDE SEQUENCE [LARGE SCALE GENOMIC DNA]</scope>
    <source>
        <strain evidence="7 8">RmlP001</strain>
    </source>
</reference>
<reference evidence="7 8" key="2">
    <citation type="submission" date="2019-02" db="EMBL/GenBank/DDBJ databases">
        <title>'Lichenibacterium ramalinii' gen. nov. sp. nov., 'Lichenibacterium minor' gen. nov. sp. nov.</title>
        <authorList>
            <person name="Pankratov T."/>
        </authorList>
    </citation>
    <scope>NUCLEOTIDE SEQUENCE [LARGE SCALE GENOMIC DNA]</scope>
    <source>
        <strain evidence="7 8">RmlP001</strain>
    </source>
</reference>
<evidence type="ECO:0000256" key="5">
    <source>
        <dbReference type="PROSITE-ProRule" id="PRU10137"/>
    </source>
</evidence>
<dbReference type="GO" id="GO:0000150">
    <property type="term" value="F:DNA strand exchange activity"/>
    <property type="evidence" value="ECO:0007669"/>
    <property type="project" value="InterPro"/>
</dbReference>
<dbReference type="PROSITE" id="PS51736">
    <property type="entry name" value="RECOMBINASES_3"/>
    <property type="match status" value="1"/>
</dbReference>
<evidence type="ECO:0000256" key="1">
    <source>
        <dbReference type="ARBA" id="ARBA00022908"/>
    </source>
</evidence>
<gene>
    <name evidence="7" type="ORF">D3272_26625</name>
</gene>
<organism evidence="7 8">
    <name type="scientific">Lichenibacterium ramalinae</name>
    <dbReference type="NCBI Taxonomy" id="2316527"/>
    <lineage>
        <taxon>Bacteria</taxon>
        <taxon>Pseudomonadati</taxon>
        <taxon>Pseudomonadota</taxon>
        <taxon>Alphaproteobacteria</taxon>
        <taxon>Hyphomicrobiales</taxon>
        <taxon>Lichenihabitantaceae</taxon>
        <taxon>Lichenibacterium</taxon>
    </lineage>
</organism>
<dbReference type="AlphaFoldDB" id="A0A4Q2R4T9"/>
<feature type="domain" description="Resolvase/invertase-type recombinase catalytic" evidence="6">
    <location>
        <begin position="5"/>
        <end position="145"/>
    </location>
</feature>
<keyword evidence="2" id="KW-0238">DNA-binding</keyword>
<dbReference type="PROSITE" id="PS00397">
    <property type="entry name" value="RECOMBINASES_1"/>
    <property type="match status" value="1"/>
</dbReference>
<dbReference type="Gene3D" id="3.40.50.1390">
    <property type="entry name" value="Resolvase, N-terminal catalytic domain"/>
    <property type="match status" value="1"/>
</dbReference>
<dbReference type="PANTHER" id="PTHR30461">
    <property type="entry name" value="DNA-INVERTASE FROM LAMBDOID PROPHAGE"/>
    <property type="match status" value="1"/>
</dbReference>
<dbReference type="InterPro" id="IPR006119">
    <property type="entry name" value="Resolv_N"/>
</dbReference>
<accession>A0A4Q2R4T9</accession>
<dbReference type="InterPro" id="IPR036162">
    <property type="entry name" value="Resolvase-like_N_sf"/>
</dbReference>
<dbReference type="GO" id="GO:0003677">
    <property type="term" value="F:DNA binding"/>
    <property type="evidence" value="ECO:0007669"/>
    <property type="project" value="UniProtKB-KW"/>
</dbReference>
<dbReference type="Proteomes" id="UP000289411">
    <property type="component" value="Unassembled WGS sequence"/>
</dbReference>
<dbReference type="GO" id="GO:0015074">
    <property type="term" value="P:DNA integration"/>
    <property type="evidence" value="ECO:0007669"/>
    <property type="project" value="UniProtKB-KW"/>
</dbReference>
<evidence type="ECO:0000256" key="4">
    <source>
        <dbReference type="PIRSR" id="PIRSR606118-50"/>
    </source>
</evidence>
<dbReference type="InterPro" id="IPR006118">
    <property type="entry name" value="Recombinase_CS"/>
</dbReference>
<evidence type="ECO:0000259" key="6">
    <source>
        <dbReference type="PROSITE" id="PS51736"/>
    </source>
</evidence>